<organism evidence="1 2">
    <name type="scientific">Amycolatopsis endophytica</name>
    <dbReference type="NCBI Taxonomy" id="860233"/>
    <lineage>
        <taxon>Bacteria</taxon>
        <taxon>Bacillati</taxon>
        <taxon>Actinomycetota</taxon>
        <taxon>Actinomycetes</taxon>
        <taxon>Pseudonocardiales</taxon>
        <taxon>Pseudonocardiaceae</taxon>
        <taxon>Amycolatopsis</taxon>
    </lineage>
</organism>
<gene>
    <name evidence="1" type="ORF">HNR02_005179</name>
</gene>
<dbReference type="AlphaFoldDB" id="A0A853BAM2"/>
<dbReference type="RefSeq" id="WP_246339270.1">
    <property type="nucleotide sequence ID" value="NZ_JACCFK010000002.1"/>
</dbReference>
<name>A0A853BAM2_9PSEU</name>
<evidence type="ECO:0000313" key="2">
    <source>
        <dbReference type="Proteomes" id="UP000549616"/>
    </source>
</evidence>
<accession>A0A853BAM2</accession>
<evidence type="ECO:0000313" key="1">
    <source>
        <dbReference type="EMBL" id="NYI91804.1"/>
    </source>
</evidence>
<reference evidence="1 2" key="1">
    <citation type="submission" date="2020-07" db="EMBL/GenBank/DDBJ databases">
        <title>Sequencing the genomes of 1000 actinobacteria strains.</title>
        <authorList>
            <person name="Klenk H.-P."/>
        </authorList>
    </citation>
    <scope>NUCLEOTIDE SEQUENCE [LARGE SCALE GENOMIC DNA]</scope>
    <source>
        <strain evidence="1 2">DSM 104006</strain>
    </source>
</reference>
<proteinExistence type="predicted"/>
<sequence length="185" mass="19868">MDTAPDPFPDPDRATWCALSELVGDRYLVSIATAPGHWAECTFPATADMTHPRAVTTAVERFTGRHVTTLTPGRPQGDGCPSYRLTLGEEINAMTQTPDTEIVVRTFTENGCSITAVIADPADAQQTLYGTVTRDGLLVGSYYCADRVWQRDWRIVVPGNQQICLGSEGEAVYVLTTAGSAGAGQ</sequence>
<keyword evidence="2" id="KW-1185">Reference proteome</keyword>
<dbReference type="Proteomes" id="UP000549616">
    <property type="component" value="Unassembled WGS sequence"/>
</dbReference>
<dbReference type="EMBL" id="JACCFK010000002">
    <property type="protein sequence ID" value="NYI91804.1"/>
    <property type="molecule type" value="Genomic_DNA"/>
</dbReference>
<comment type="caution">
    <text evidence="1">The sequence shown here is derived from an EMBL/GenBank/DDBJ whole genome shotgun (WGS) entry which is preliminary data.</text>
</comment>
<protein>
    <submittedName>
        <fullName evidence="1">Uncharacterized protein</fullName>
    </submittedName>
</protein>